<evidence type="ECO:0000313" key="2">
    <source>
        <dbReference type="EMBL" id="MBK1645594.1"/>
    </source>
</evidence>
<gene>
    <name evidence="2" type="ORF">CKO25_13255</name>
</gene>
<dbReference type="InterPro" id="IPR052553">
    <property type="entry name" value="CbiG_hydrolase"/>
</dbReference>
<dbReference type="PANTHER" id="PTHR37477:SF1">
    <property type="entry name" value="COBALT-PRECORRIN-5A HYDROLASE"/>
    <property type="match status" value="1"/>
</dbReference>
<dbReference type="InterPro" id="IPR036518">
    <property type="entry name" value="CobE/GbiG_C_sf"/>
</dbReference>
<dbReference type="Gene3D" id="3.30.420.180">
    <property type="entry name" value="CobE/GbiG C-terminal domain"/>
    <property type="match status" value="1"/>
</dbReference>
<evidence type="ECO:0000259" key="1">
    <source>
        <dbReference type="Pfam" id="PF01890"/>
    </source>
</evidence>
<dbReference type="InterPro" id="IPR002750">
    <property type="entry name" value="CobE/GbiG_C"/>
</dbReference>
<proteinExistence type="predicted"/>
<name>A0A9X0WJR0_9GAMM</name>
<dbReference type="AlphaFoldDB" id="A0A9X0WJR0"/>
<feature type="domain" description="CobE/GbiG C-terminal" evidence="1">
    <location>
        <begin position="4"/>
        <end position="125"/>
    </location>
</feature>
<dbReference type="Proteomes" id="UP001138802">
    <property type="component" value="Unassembled WGS sequence"/>
</dbReference>
<dbReference type="GO" id="GO:0009236">
    <property type="term" value="P:cobalamin biosynthetic process"/>
    <property type="evidence" value="ECO:0007669"/>
    <property type="project" value="InterPro"/>
</dbReference>
<accession>A0A9X0WJR0</accession>
<dbReference type="PANTHER" id="PTHR37477">
    <property type="entry name" value="COBALT-PRECORRIN-5A HYDROLASE"/>
    <property type="match status" value="1"/>
</dbReference>
<keyword evidence="3" id="KW-1185">Reference proteome</keyword>
<dbReference type="RefSeq" id="WP_200388401.1">
    <property type="nucleotide sequence ID" value="NZ_NRSD01000013.1"/>
</dbReference>
<reference evidence="2 3" key="1">
    <citation type="journal article" date="2020" name="Microorganisms">
        <title>Osmotic Adaptation and Compatible Solute Biosynthesis of Phototrophic Bacteria as Revealed from Genome Analyses.</title>
        <authorList>
            <person name="Imhoff J.F."/>
            <person name="Rahn T."/>
            <person name="Kunzel S."/>
            <person name="Keller A."/>
            <person name="Neulinger S.C."/>
        </authorList>
    </citation>
    <scope>NUCLEOTIDE SEQUENCE [LARGE SCALE GENOMIC DNA]</scope>
    <source>
        <strain evidence="2 3">DSM 21303</strain>
    </source>
</reference>
<protein>
    <submittedName>
        <fullName evidence="2">Cobalamin biosynthesis protein CbiG</fullName>
    </submittedName>
</protein>
<evidence type="ECO:0000313" key="3">
    <source>
        <dbReference type="Proteomes" id="UP001138802"/>
    </source>
</evidence>
<comment type="caution">
    <text evidence="2">The sequence shown here is derived from an EMBL/GenBank/DDBJ whole genome shotgun (WGS) entry which is preliminary data.</text>
</comment>
<organism evidence="2 3">
    <name type="scientific">Thiocapsa imhoffii</name>
    <dbReference type="NCBI Taxonomy" id="382777"/>
    <lineage>
        <taxon>Bacteria</taxon>
        <taxon>Pseudomonadati</taxon>
        <taxon>Pseudomonadota</taxon>
        <taxon>Gammaproteobacteria</taxon>
        <taxon>Chromatiales</taxon>
        <taxon>Chromatiaceae</taxon>
        <taxon>Thiocapsa</taxon>
    </lineage>
</organism>
<dbReference type="SUPFAM" id="SSF159664">
    <property type="entry name" value="CobE/GbiG C-terminal domain-like"/>
    <property type="match status" value="1"/>
</dbReference>
<dbReference type="EMBL" id="NRSD01000013">
    <property type="protein sequence ID" value="MBK1645594.1"/>
    <property type="molecule type" value="Genomic_DNA"/>
</dbReference>
<dbReference type="Pfam" id="PF01890">
    <property type="entry name" value="CbiG_C"/>
    <property type="match status" value="1"/>
</dbReference>
<sequence length="146" mass="15113">MIAVVLGVGCDRGTPLTTLEAALELPVVTALGPVHIHCIASIDRKSDEPAILALAAAREVPLRFYPAAVLARVRVPSPSLQVRRLVGTPSVCEAAALLAGGARSLIVPKQVLRGPDGKHVTIALAPWVGSARDECTNAKTLDTGVS</sequence>